<feature type="domain" description="Laminin G" evidence="2">
    <location>
        <begin position="147"/>
        <end position="258"/>
    </location>
</feature>
<proteinExistence type="predicted"/>
<feature type="signal peptide" evidence="1">
    <location>
        <begin position="1"/>
        <end position="21"/>
    </location>
</feature>
<keyword evidence="1" id="KW-0732">Signal</keyword>
<evidence type="ECO:0000259" key="2">
    <source>
        <dbReference type="Pfam" id="PF02210"/>
    </source>
</evidence>
<organism evidence="3 4">
    <name type="scientific">Planomonospora venezuelensis</name>
    <dbReference type="NCBI Taxonomy" id="1999"/>
    <lineage>
        <taxon>Bacteria</taxon>
        <taxon>Bacillati</taxon>
        <taxon>Actinomycetota</taxon>
        <taxon>Actinomycetes</taxon>
        <taxon>Streptosporangiales</taxon>
        <taxon>Streptosporangiaceae</taxon>
        <taxon>Planomonospora</taxon>
    </lineage>
</organism>
<evidence type="ECO:0000313" key="4">
    <source>
        <dbReference type="Proteomes" id="UP000562352"/>
    </source>
</evidence>
<dbReference type="RefSeq" id="WP_184941867.1">
    <property type="nucleotide sequence ID" value="NZ_BAAAWZ010000001.1"/>
</dbReference>
<name>A0A841D597_PLAVE</name>
<dbReference type="EMBL" id="JACHJJ010000008">
    <property type="protein sequence ID" value="MBB5963607.1"/>
    <property type="molecule type" value="Genomic_DNA"/>
</dbReference>
<keyword evidence="4" id="KW-1185">Reference proteome</keyword>
<dbReference type="AlphaFoldDB" id="A0A841D597"/>
<reference evidence="3 4" key="1">
    <citation type="submission" date="2020-08" db="EMBL/GenBank/DDBJ databases">
        <title>Genomic Encyclopedia of Type Strains, Phase III (KMG-III): the genomes of soil and plant-associated and newly described type strains.</title>
        <authorList>
            <person name="Whitman W."/>
        </authorList>
    </citation>
    <scope>NUCLEOTIDE SEQUENCE [LARGE SCALE GENOMIC DNA]</scope>
    <source>
        <strain evidence="3 4">CECT 3303</strain>
    </source>
</reference>
<evidence type="ECO:0000256" key="1">
    <source>
        <dbReference type="SAM" id="SignalP"/>
    </source>
</evidence>
<feature type="chain" id="PRO_5039586667" description="Laminin G domain-containing protein" evidence="1">
    <location>
        <begin position="22"/>
        <end position="265"/>
    </location>
</feature>
<sequence>MARTLSVAAWLVMTLAAGTSAAGPDRADEVRYDGSLISPPPAPPAPVPPALVADRTSRARHGTVLTANDGRVLSLADKTGNLFLRFPAGSCPAAPCPQAVVRPAGSEALVPREGTGRFSFGADLRLTSEPSPAAGMNVWQFGLAGDGRSQWKLQVDHGRPSCRWSDGTRTVLLSAHGHRLAVGRWYRVRCARLSPALFEIRVLDPATGAPVVPPARALAELGAILPEGSALVGGKRVRADQADEQTDQFHGDLDEVYFARSRAVF</sequence>
<comment type="caution">
    <text evidence="3">The sequence shown here is derived from an EMBL/GenBank/DDBJ whole genome shotgun (WGS) entry which is preliminary data.</text>
</comment>
<protein>
    <recommendedName>
        <fullName evidence="2">Laminin G domain-containing protein</fullName>
    </recommendedName>
</protein>
<evidence type="ECO:0000313" key="3">
    <source>
        <dbReference type="EMBL" id="MBB5963607.1"/>
    </source>
</evidence>
<gene>
    <name evidence="3" type="ORF">FHS22_002887</name>
</gene>
<accession>A0A841D597</accession>
<dbReference type="Pfam" id="PF02210">
    <property type="entry name" value="Laminin_G_2"/>
    <property type="match status" value="1"/>
</dbReference>
<dbReference type="Proteomes" id="UP000562352">
    <property type="component" value="Unassembled WGS sequence"/>
</dbReference>
<dbReference type="InterPro" id="IPR001791">
    <property type="entry name" value="Laminin_G"/>
</dbReference>